<evidence type="ECO:0000259" key="1">
    <source>
        <dbReference type="PROSITE" id="PS50943"/>
    </source>
</evidence>
<name>A0A8J3QT75_9ACTN</name>
<dbReference type="GO" id="GO:0003677">
    <property type="term" value="F:DNA binding"/>
    <property type="evidence" value="ECO:0007669"/>
    <property type="project" value="InterPro"/>
</dbReference>
<dbReference type="SMART" id="SM00530">
    <property type="entry name" value="HTH_XRE"/>
    <property type="match status" value="1"/>
</dbReference>
<sequence length="297" mass="33154">MATGDLPAVARRRVWMALRRAREAKGLTQTQIADEMEWSLSKVMRIEKGEVNISVSDLRALLDYLDVNDPAEVKQLLDDARAARSERRTAGSAFRQHLTTATQQLFQYETEAVAIRQFSLVLIPGLLQTEAYARAIFQNVLEKESLSPETIETRIAIRLRRRESVLDRPDPPQYLFLLDESVLGRPIGGPHVMGEQLLALWQAAQDTSMLVRIVPLAAAPTLATLGSFMILDLDGEGNSALYREAFISDDISHNPAIVSRHRELFEDLWASSLTVEESADRIEGAARSMLAEEASRA</sequence>
<dbReference type="CDD" id="cd00093">
    <property type="entry name" value="HTH_XRE"/>
    <property type="match status" value="1"/>
</dbReference>
<dbReference type="Pfam" id="PF13560">
    <property type="entry name" value="HTH_31"/>
    <property type="match status" value="1"/>
</dbReference>
<organism evidence="2 3">
    <name type="scientific">Rugosimonospora africana</name>
    <dbReference type="NCBI Taxonomy" id="556532"/>
    <lineage>
        <taxon>Bacteria</taxon>
        <taxon>Bacillati</taxon>
        <taxon>Actinomycetota</taxon>
        <taxon>Actinomycetes</taxon>
        <taxon>Micromonosporales</taxon>
        <taxon>Micromonosporaceae</taxon>
        <taxon>Rugosimonospora</taxon>
    </lineage>
</organism>
<evidence type="ECO:0000313" key="3">
    <source>
        <dbReference type="Proteomes" id="UP000642748"/>
    </source>
</evidence>
<dbReference type="AlphaFoldDB" id="A0A8J3QT75"/>
<feature type="domain" description="HTH cro/C1-type" evidence="1">
    <location>
        <begin position="18"/>
        <end position="73"/>
    </location>
</feature>
<comment type="caution">
    <text evidence="2">The sequence shown here is derived from an EMBL/GenBank/DDBJ whole genome shotgun (WGS) entry which is preliminary data.</text>
</comment>
<proteinExistence type="predicted"/>
<evidence type="ECO:0000313" key="2">
    <source>
        <dbReference type="EMBL" id="GIH17025.1"/>
    </source>
</evidence>
<dbReference type="EMBL" id="BONZ01000049">
    <property type="protein sequence ID" value="GIH17025.1"/>
    <property type="molecule type" value="Genomic_DNA"/>
</dbReference>
<keyword evidence="3" id="KW-1185">Reference proteome</keyword>
<accession>A0A8J3QT75</accession>
<dbReference type="SUPFAM" id="SSF47413">
    <property type="entry name" value="lambda repressor-like DNA-binding domains"/>
    <property type="match status" value="1"/>
</dbReference>
<gene>
    <name evidence="2" type="ORF">Raf01_51970</name>
</gene>
<dbReference type="Pfam" id="PF19054">
    <property type="entry name" value="DUF5753"/>
    <property type="match status" value="1"/>
</dbReference>
<dbReference type="Gene3D" id="1.10.260.40">
    <property type="entry name" value="lambda repressor-like DNA-binding domains"/>
    <property type="match status" value="1"/>
</dbReference>
<dbReference type="InterPro" id="IPR010982">
    <property type="entry name" value="Lambda_DNA-bd_dom_sf"/>
</dbReference>
<dbReference type="InterPro" id="IPR001387">
    <property type="entry name" value="Cro/C1-type_HTH"/>
</dbReference>
<dbReference type="Proteomes" id="UP000642748">
    <property type="component" value="Unassembled WGS sequence"/>
</dbReference>
<dbReference type="PROSITE" id="PS50943">
    <property type="entry name" value="HTH_CROC1"/>
    <property type="match status" value="1"/>
</dbReference>
<dbReference type="InterPro" id="IPR043917">
    <property type="entry name" value="DUF5753"/>
</dbReference>
<protein>
    <submittedName>
        <fullName evidence="2">Transcriptional regulator</fullName>
    </submittedName>
</protein>
<reference evidence="2" key="1">
    <citation type="submission" date="2021-01" db="EMBL/GenBank/DDBJ databases">
        <title>Whole genome shotgun sequence of Rugosimonospora africana NBRC 104875.</title>
        <authorList>
            <person name="Komaki H."/>
            <person name="Tamura T."/>
        </authorList>
    </citation>
    <scope>NUCLEOTIDE SEQUENCE</scope>
    <source>
        <strain evidence="2">NBRC 104875</strain>
    </source>
</reference>